<organism evidence="4 5">
    <name type="scientific">Streptococcus agalactiae LMG 14747</name>
    <dbReference type="NCBI Taxonomy" id="1154860"/>
    <lineage>
        <taxon>Bacteria</taxon>
        <taxon>Bacillati</taxon>
        <taxon>Bacillota</taxon>
        <taxon>Bacilli</taxon>
        <taxon>Lactobacillales</taxon>
        <taxon>Streptococcaceae</taxon>
        <taxon>Streptococcus</taxon>
    </lineage>
</organism>
<dbReference type="Gene3D" id="1.10.357.10">
    <property type="entry name" value="Tetracycline Repressor, domain 2"/>
    <property type="match status" value="1"/>
</dbReference>
<evidence type="ECO:0000313" key="4">
    <source>
        <dbReference type="EMBL" id="ESV54217.1"/>
    </source>
</evidence>
<proteinExistence type="predicted"/>
<dbReference type="GO" id="GO:0003677">
    <property type="term" value="F:DNA binding"/>
    <property type="evidence" value="ECO:0007669"/>
    <property type="project" value="UniProtKB-UniRule"/>
</dbReference>
<dbReference type="InterPro" id="IPR039532">
    <property type="entry name" value="TetR_C_Firmicutes"/>
</dbReference>
<feature type="domain" description="HTH tetR-type" evidence="3">
    <location>
        <begin position="6"/>
        <end position="66"/>
    </location>
</feature>
<dbReference type="PANTHER" id="PTHR43479">
    <property type="entry name" value="ACREF/ENVCD OPERON REPRESSOR-RELATED"/>
    <property type="match status" value="1"/>
</dbReference>
<evidence type="ECO:0000259" key="3">
    <source>
        <dbReference type="PROSITE" id="PS50977"/>
    </source>
</evidence>
<dbReference type="InterPro" id="IPR050624">
    <property type="entry name" value="HTH-type_Tx_Regulator"/>
</dbReference>
<dbReference type="eggNOG" id="COG1309">
    <property type="taxonomic scope" value="Bacteria"/>
</dbReference>
<dbReference type="Pfam" id="PF14278">
    <property type="entry name" value="TetR_C_8"/>
    <property type="match status" value="1"/>
</dbReference>
<evidence type="ECO:0000256" key="1">
    <source>
        <dbReference type="ARBA" id="ARBA00023125"/>
    </source>
</evidence>
<name>V6Z013_STRAG</name>
<gene>
    <name evidence="4" type="ORF">SAG0136_02875</name>
</gene>
<accession>V6Z013</accession>
<dbReference type="Proteomes" id="UP000018482">
    <property type="component" value="Unassembled WGS sequence"/>
</dbReference>
<keyword evidence="1 2" id="KW-0238">DNA-binding</keyword>
<dbReference type="Pfam" id="PF00440">
    <property type="entry name" value="TetR_N"/>
    <property type="match status" value="1"/>
</dbReference>
<dbReference type="PANTHER" id="PTHR43479:SF7">
    <property type="entry name" value="TETR-FAMILY TRANSCRIPTIONAL REGULATOR"/>
    <property type="match status" value="1"/>
</dbReference>
<dbReference type="SUPFAM" id="SSF46689">
    <property type="entry name" value="Homeodomain-like"/>
    <property type="match status" value="1"/>
</dbReference>
<evidence type="ECO:0000256" key="2">
    <source>
        <dbReference type="PROSITE-ProRule" id="PRU00335"/>
    </source>
</evidence>
<dbReference type="EMBL" id="ANQC01000039">
    <property type="protein sequence ID" value="ESV54217.1"/>
    <property type="molecule type" value="Genomic_DNA"/>
</dbReference>
<comment type="caution">
    <text evidence="4">The sequence shown here is derived from an EMBL/GenBank/DDBJ whole genome shotgun (WGS) entry which is preliminary data.</text>
</comment>
<sequence>MSKRHTETKTYIKEALTHLLHEKSFEDLTISDITRKAGINRSTFYLHYKDKYDMMAQLKQDNLDSLYHILTQGNIEKDTHTTLVDTFAYIKNDFDFFQVIAKTAYVNFSKSIKDFAYDVILSFPQAQDIIINHYGVPYHYGLQVYLASIESLISYWVATGGKESPEEMTDIISKVLKIDETISHNNQQTQK</sequence>
<dbReference type="InterPro" id="IPR009057">
    <property type="entry name" value="Homeodomain-like_sf"/>
</dbReference>
<reference evidence="4 5" key="1">
    <citation type="submission" date="2013-05" db="EMBL/GenBank/DDBJ databases">
        <authorList>
            <person name="Richards V.P."/>
            <person name="Durkin S.A.S."/>
            <person name="Kim M."/>
            <person name="Pavinski Bitar P.D."/>
            <person name="Stanhope M.J."/>
            <person name="Town C.D."/>
            <person name="Venter J.C."/>
        </authorList>
    </citation>
    <scope>NUCLEOTIDE SEQUENCE [LARGE SCALE GENOMIC DNA]</scope>
    <source>
        <strain evidence="4 5">LMG 14747</strain>
    </source>
</reference>
<evidence type="ECO:0000313" key="5">
    <source>
        <dbReference type="Proteomes" id="UP000018482"/>
    </source>
</evidence>
<protein>
    <submittedName>
        <fullName evidence="4">TetR family transcriptional regulator</fullName>
    </submittedName>
</protein>
<dbReference type="AlphaFoldDB" id="V6Z013"/>
<dbReference type="PROSITE" id="PS50977">
    <property type="entry name" value="HTH_TETR_2"/>
    <property type="match status" value="1"/>
</dbReference>
<feature type="DNA-binding region" description="H-T-H motif" evidence="2">
    <location>
        <begin position="29"/>
        <end position="48"/>
    </location>
</feature>
<dbReference type="InterPro" id="IPR001647">
    <property type="entry name" value="HTH_TetR"/>
</dbReference>